<dbReference type="Proteomes" id="UP000244005">
    <property type="component" value="Unassembled WGS sequence"/>
</dbReference>
<sequence length="170" mass="18729">MGHAEIGLIREARERESCAVREQQQERARGEGRNEGRWGRWWCRCCTIDDSDVSCLPIITGSSDCTSLRSFLYDLIAALALLIRIGRLPFIISSFSSPLSTTCTTCPGPAPKPSPPACFIPDALCPSSAAASWTLLRSLHWNFGISVRYLSRSFRLCTFLLVIGGPRCSS</sequence>
<proteinExistence type="predicted"/>
<name>A0A2R6X7D8_MARPO</name>
<gene>
    <name evidence="1" type="ORF">MARPO_0032s0169</name>
</gene>
<keyword evidence="2" id="KW-1185">Reference proteome</keyword>
<reference evidence="2" key="1">
    <citation type="journal article" date="2017" name="Cell">
        <title>Insights into land plant evolution garnered from the Marchantia polymorpha genome.</title>
        <authorList>
            <person name="Bowman J.L."/>
            <person name="Kohchi T."/>
            <person name="Yamato K.T."/>
            <person name="Jenkins J."/>
            <person name="Shu S."/>
            <person name="Ishizaki K."/>
            <person name="Yamaoka S."/>
            <person name="Nishihama R."/>
            <person name="Nakamura Y."/>
            <person name="Berger F."/>
            <person name="Adam C."/>
            <person name="Aki S.S."/>
            <person name="Althoff F."/>
            <person name="Araki T."/>
            <person name="Arteaga-Vazquez M.A."/>
            <person name="Balasubrmanian S."/>
            <person name="Barry K."/>
            <person name="Bauer D."/>
            <person name="Boehm C.R."/>
            <person name="Briginshaw L."/>
            <person name="Caballero-Perez J."/>
            <person name="Catarino B."/>
            <person name="Chen F."/>
            <person name="Chiyoda S."/>
            <person name="Chovatia M."/>
            <person name="Davies K.M."/>
            <person name="Delmans M."/>
            <person name="Demura T."/>
            <person name="Dierschke T."/>
            <person name="Dolan L."/>
            <person name="Dorantes-Acosta A.E."/>
            <person name="Eklund D.M."/>
            <person name="Florent S.N."/>
            <person name="Flores-Sandoval E."/>
            <person name="Fujiyama A."/>
            <person name="Fukuzawa H."/>
            <person name="Galik B."/>
            <person name="Grimanelli D."/>
            <person name="Grimwood J."/>
            <person name="Grossniklaus U."/>
            <person name="Hamada T."/>
            <person name="Haseloff J."/>
            <person name="Hetherington A.J."/>
            <person name="Higo A."/>
            <person name="Hirakawa Y."/>
            <person name="Hundley H.N."/>
            <person name="Ikeda Y."/>
            <person name="Inoue K."/>
            <person name="Inoue S.I."/>
            <person name="Ishida S."/>
            <person name="Jia Q."/>
            <person name="Kakita M."/>
            <person name="Kanazawa T."/>
            <person name="Kawai Y."/>
            <person name="Kawashima T."/>
            <person name="Kennedy M."/>
            <person name="Kinose K."/>
            <person name="Kinoshita T."/>
            <person name="Kohara Y."/>
            <person name="Koide E."/>
            <person name="Komatsu K."/>
            <person name="Kopischke S."/>
            <person name="Kubo M."/>
            <person name="Kyozuka J."/>
            <person name="Lagercrantz U."/>
            <person name="Lin S.S."/>
            <person name="Lindquist E."/>
            <person name="Lipzen A.M."/>
            <person name="Lu C.W."/>
            <person name="De Luna E."/>
            <person name="Martienssen R.A."/>
            <person name="Minamino N."/>
            <person name="Mizutani M."/>
            <person name="Mizutani M."/>
            <person name="Mochizuki N."/>
            <person name="Monte I."/>
            <person name="Mosher R."/>
            <person name="Nagasaki H."/>
            <person name="Nakagami H."/>
            <person name="Naramoto S."/>
            <person name="Nishitani K."/>
            <person name="Ohtani M."/>
            <person name="Okamoto T."/>
            <person name="Okumura M."/>
            <person name="Phillips J."/>
            <person name="Pollak B."/>
            <person name="Reinders A."/>
            <person name="Rovekamp M."/>
            <person name="Sano R."/>
            <person name="Sawa S."/>
            <person name="Schmid M.W."/>
            <person name="Shirakawa M."/>
            <person name="Solano R."/>
            <person name="Spunde A."/>
            <person name="Suetsugu N."/>
            <person name="Sugano S."/>
            <person name="Sugiyama A."/>
            <person name="Sun R."/>
            <person name="Suzuki Y."/>
            <person name="Takenaka M."/>
            <person name="Takezawa D."/>
            <person name="Tomogane H."/>
            <person name="Tsuzuki M."/>
            <person name="Ueda T."/>
            <person name="Umeda M."/>
            <person name="Ward J.M."/>
            <person name="Watanabe Y."/>
            <person name="Yazaki K."/>
            <person name="Yokoyama R."/>
            <person name="Yoshitake Y."/>
            <person name="Yotsui I."/>
            <person name="Zachgo S."/>
            <person name="Schmutz J."/>
        </authorList>
    </citation>
    <scope>NUCLEOTIDE SEQUENCE [LARGE SCALE GENOMIC DNA]</scope>
    <source>
        <strain evidence="2">Tak-1</strain>
    </source>
</reference>
<organism evidence="1 2">
    <name type="scientific">Marchantia polymorpha</name>
    <name type="common">Common liverwort</name>
    <name type="synonym">Marchantia aquatica</name>
    <dbReference type="NCBI Taxonomy" id="3197"/>
    <lineage>
        <taxon>Eukaryota</taxon>
        <taxon>Viridiplantae</taxon>
        <taxon>Streptophyta</taxon>
        <taxon>Embryophyta</taxon>
        <taxon>Marchantiophyta</taxon>
        <taxon>Marchantiopsida</taxon>
        <taxon>Marchantiidae</taxon>
        <taxon>Marchantiales</taxon>
        <taxon>Marchantiaceae</taxon>
        <taxon>Marchantia</taxon>
    </lineage>
</organism>
<evidence type="ECO:0000313" key="2">
    <source>
        <dbReference type="Proteomes" id="UP000244005"/>
    </source>
</evidence>
<accession>A0A2R6X7D8</accession>
<evidence type="ECO:0000313" key="1">
    <source>
        <dbReference type="EMBL" id="PTQ42008.1"/>
    </source>
</evidence>
<protein>
    <submittedName>
        <fullName evidence="1">Uncharacterized protein</fullName>
    </submittedName>
</protein>
<dbReference type="EMBL" id="KZ772704">
    <property type="protein sequence ID" value="PTQ42008.1"/>
    <property type="molecule type" value="Genomic_DNA"/>
</dbReference>
<dbReference type="AlphaFoldDB" id="A0A2R6X7D8"/>